<dbReference type="GeneID" id="26628325"/>
<dbReference type="Pfam" id="PF01844">
    <property type="entry name" value="HNH"/>
    <property type="match status" value="1"/>
</dbReference>
<evidence type="ECO:0000256" key="1">
    <source>
        <dbReference type="ARBA" id="ARBA00022722"/>
    </source>
</evidence>
<keyword evidence="4" id="KW-0255">Endonuclease</keyword>
<dbReference type="CDD" id="cd00085">
    <property type="entry name" value="HNHc"/>
    <property type="match status" value="1"/>
</dbReference>
<dbReference type="GO" id="GO:0008270">
    <property type="term" value="F:zinc ion binding"/>
    <property type="evidence" value="ECO:0007669"/>
    <property type="project" value="InterPro"/>
</dbReference>
<dbReference type="InterPro" id="IPR002711">
    <property type="entry name" value="HNH"/>
</dbReference>
<dbReference type="PANTHER" id="PTHR41286:SF1">
    <property type="entry name" value="HNH NUCLEASE YAJD-RELATED"/>
    <property type="match status" value="1"/>
</dbReference>
<keyword evidence="1" id="KW-0540">Nuclease</keyword>
<dbReference type="InterPro" id="IPR003615">
    <property type="entry name" value="HNH_nuc"/>
</dbReference>
<dbReference type="KEGG" id="vg:26628325"/>
<dbReference type="EMBL" id="KR905068">
    <property type="protein sequence ID" value="ALJ97992.1"/>
    <property type="molecule type" value="Genomic_DNA"/>
</dbReference>
<dbReference type="Proteomes" id="UP000203929">
    <property type="component" value="Segment"/>
</dbReference>
<sequence length="126" mass="14656">MAMVPRDISEPFYHSKEWKKTRAAYIASVGGLCERCLKRGIIKPGYIVHHKHYITADNINDPSITLNWDNLEYLCFDCHQEEHFEKTASVRSDVMFDAHGQLVPVSRSPLRSHKKLLKKERHATHE</sequence>
<dbReference type="OrthoDB" id="24309at10239"/>
<evidence type="ECO:0000313" key="4">
    <source>
        <dbReference type="EMBL" id="ALJ97992.1"/>
    </source>
</evidence>
<name>A0A0P0HRY0_9CAUD</name>
<accession>A0A0P0HRY0</accession>
<proteinExistence type="predicted"/>
<feature type="domain" description="HNH" evidence="3">
    <location>
        <begin position="33"/>
        <end position="84"/>
    </location>
</feature>
<evidence type="ECO:0000256" key="2">
    <source>
        <dbReference type="ARBA" id="ARBA00022801"/>
    </source>
</evidence>
<keyword evidence="2" id="KW-0378">Hydrolase</keyword>
<reference evidence="4 5" key="1">
    <citation type="journal article" date="2016" name="Appl. Environ. Microbiol.">
        <title>Genomic Diversity of Phages Infecting Probiotic Strains of Lactobacillus paracasei.</title>
        <authorList>
            <person name="Mercanti D.J."/>
            <person name="Rousseau G.M."/>
            <person name="Capra M.L."/>
            <person name="Quiberoni A."/>
            <person name="Tremblay D.M."/>
            <person name="Labrie S.J."/>
            <person name="Moineau S."/>
        </authorList>
    </citation>
    <scope>NUCLEOTIDE SEQUENCE [LARGE SCALE GENOMIC DNA]</scope>
</reference>
<dbReference type="GO" id="GO:0004519">
    <property type="term" value="F:endonuclease activity"/>
    <property type="evidence" value="ECO:0007669"/>
    <property type="project" value="UniProtKB-KW"/>
</dbReference>
<protein>
    <submittedName>
        <fullName evidence="4">HNH endonuclease</fullName>
    </submittedName>
</protein>
<evidence type="ECO:0000259" key="3">
    <source>
        <dbReference type="Pfam" id="PF01844"/>
    </source>
</evidence>
<keyword evidence="5" id="KW-1185">Reference proteome</keyword>
<dbReference type="RefSeq" id="YP_009201543.1">
    <property type="nucleotide sequence ID" value="NC_028830.1"/>
</dbReference>
<organism evidence="4 5">
    <name type="scientific">Lactobacillus phage iA2</name>
    <dbReference type="NCBI Taxonomy" id="1739609"/>
    <lineage>
        <taxon>Viruses</taxon>
        <taxon>Duplodnaviria</taxon>
        <taxon>Heunggongvirae</taxon>
        <taxon>Uroviricota</taxon>
        <taxon>Caudoviricetes</taxon>
        <taxon>Iaduovirus</taxon>
        <taxon>Iaduovirus iA2</taxon>
    </lineage>
</organism>
<evidence type="ECO:0000313" key="5">
    <source>
        <dbReference type="Proteomes" id="UP000203929"/>
    </source>
</evidence>
<dbReference type="PANTHER" id="PTHR41286">
    <property type="entry name" value="HNH NUCLEASE YAJD-RELATED"/>
    <property type="match status" value="1"/>
</dbReference>
<dbReference type="GO" id="GO:0003676">
    <property type="term" value="F:nucleic acid binding"/>
    <property type="evidence" value="ECO:0007669"/>
    <property type="project" value="InterPro"/>
</dbReference>
<gene>
    <name evidence="4" type="ORF">iA2_50</name>
</gene>
<dbReference type="GO" id="GO:0016787">
    <property type="term" value="F:hydrolase activity"/>
    <property type="evidence" value="ECO:0007669"/>
    <property type="project" value="UniProtKB-KW"/>
</dbReference>